<feature type="transmembrane region" description="Helical" evidence="1">
    <location>
        <begin position="48"/>
        <end position="66"/>
    </location>
</feature>
<name>L1QBV5_9CLOT</name>
<dbReference type="PATRIC" id="fig|545697.3.peg.2406"/>
<gene>
    <name evidence="2" type="ORF">HMPREF0216_02445</name>
</gene>
<dbReference type="STRING" id="545697.HMPREF0216_02445"/>
<feature type="transmembrane region" description="Helical" evidence="1">
    <location>
        <begin position="78"/>
        <end position="100"/>
    </location>
</feature>
<evidence type="ECO:0000313" key="3">
    <source>
        <dbReference type="Proteomes" id="UP000010420"/>
    </source>
</evidence>
<evidence type="ECO:0000256" key="1">
    <source>
        <dbReference type="SAM" id="Phobius"/>
    </source>
</evidence>
<protein>
    <submittedName>
        <fullName evidence="2">Uncharacterized protein</fullName>
    </submittedName>
</protein>
<sequence length="244" mass="28201">MKKKLEKYEIEEIDIKMLFAVLTWGFLLILSPLLKIICNITNIYKVNLIYMILINLCLCTIGFILFKIYKYLSLKFNLFLKIYIGITISIYILTLIFIIIENIFMNNNIYFKGTVSYIILIISFANLISAILLLFIISIKIIQESIKKNSGKVVALKNIIILTPVIISLGFTLSFGSMGVLFSKPEEIKVINKNIQYNIRIVGFLTARDEATYIYNKSINSLLMKKIYNNEIPPEILAENNDYY</sequence>
<keyword evidence="1" id="KW-1133">Transmembrane helix</keyword>
<feature type="transmembrane region" description="Helical" evidence="1">
    <location>
        <begin position="159"/>
        <end position="182"/>
    </location>
</feature>
<feature type="transmembrane region" description="Helical" evidence="1">
    <location>
        <begin position="21"/>
        <end position="42"/>
    </location>
</feature>
<feature type="transmembrane region" description="Helical" evidence="1">
    <location>
        <begin position="115"/>
        <end position="139"/>
    </location>
</feature>
<comment type="caution">
    <text evidence="2">The sequence shown here is derived from an EMBL/GenBank/DDBJ whole genome shotgun (WGS) entry which is preliminary data.</text>
</comment>
<reference evidence="2 3" key="1">
    <citation type="submission" date="2012-05" db="EMBL/GenBank/DDBJ databases">
        <authorList>
            <person name="Weinstock G."/>
            <person name="Sodergren E."/>
            <person name="Lobos E.A."/>
            <person name="Fulton L."/>
            <person name="Fulton R."/>
            <person name="Courtney L."/>
            <person name="Fronick C."/>
            <person name="O'Laughlin M."/>
            <person name="Godfrey J."/>
            <person name="Wilson R.M."/>
            <person name="Miner T."/>
            <person name="Farmer C."/>
            <person name="Delehaunty K."/>
            <person name="Cordes M."/>
            <person name="Minx P."/>
            <person name="Tomlinson C."/>
            <person name="Chen J."/>
            <person name="Wollam A."/>
            <person name="Pepin K.H."/>
            <person name="Bhonagiri V."/>
            <person name="Zhang X."/>
            <person name="Suruliraj S."/>
            <person name="Warren W."/>
            <person name="Mitreva M."/>
            <person name="Mardis E.R."/>
            <person name="Wilson R.K."/>
        </authorList>
    </citation>
    <scope>NUCLEOTIDE SEQUENCE [LARGE SCALE GENOMIC DNA]</scope>
    <source>
        <strain evidence="2 3">DSM 1785</strain>
    </source>
</reference>
<dbReference type="AlphaFoldDB" id="L1QBV5"/>
<organism evidence="2 3">
    <name type="scientific">Clostridium celatum DSM 1785</name>
    <dbReference type="NCBI Taxonomy" id="545697"/>
    <lineage>
        <taxon>Bacteria</taxon>
        <taxon>Bacillati</taxon>
        <taxon>Bacillota</taxon>
        <taxon>Clostridia</taxon>
        <taxon>Eubacteriales</taxon>
        <taxon>Clostridiaceae</taxon>
        <taxon>Clostridium</taxon>
    </lineage>
</organism>
<dbReference type="Proteomes" id="UP000010420">
    <property type="component" value="Unassembled WGS sequence"/>
</dbReference>
<evidence type="ECO:0000313" key="2">
    <source>
        <dbReference type="EMBL" id="EKY25453.1"/>
    </source>
</evidence>
<accession>L1QBV5</accession>
<proteinExistence type="predicted"/>
<keyword evidence="1" id="KW-0812">Transmembrane</keyword>
<keyword evidence="1" id="KW-0472">Membrane</keyword>
<dbReference type="HOGENOM" id="CLU_1136496_0_0_9"/>
<dbReference type="EMBL" id="AMEZ01000069">
    <property type="protein sequence ID" value="EKY25453.1"/>
    <property type="molecule type" value="Genomic_DNA"/>
</dbReference>
<keyword evidence="3" id="KW-1185">Reference proteome</keyword>
<dbReference type="eggNOG" id="ENOG5030RN6">
    <property type="taxonomic scope" value="Bacteria"/>
</dbReference>